<dbReference type="EMBL" id="FORY01000001">
    <property type="protein sequence ID" value="SFI96554.1"/>
    <property type="molecule type" value="Genomic_DNA"/>
</dbReference>
<proteinExistence type="predicted"/>
<sequence>MSMQTEHSRSFFWVWPQCLIRNRLLIACVLVTVVAATYVSGLIGVPFETGTFSSLMVLFTVLLPLYLILLLVGRFMYLAFVLRPERPIHQMVADVVRVFLDFERMSIGMVSLAAFIVFMGTFSYLKFAIPYIHPFSWDATFAEWDRVLHFGTEPYKIILGLIGTPMVATGVNAAYHGWLFLIYFSVLLACFSKENRATHYRYLIAFVLVWFGGGNVIATLLSSAGPVYYERLGFGTDFVALTETLKGYDAIGRIWSLNVHEMLWDGYMAEGRGGGISAMPSMHVASSVLMMLYAYTYGRWAGRVMAVFAGIIMVGSVMLAWHYAIDGYFGALISVLGWKLAGWMVRKDGMA</sequence>
<evidence type="ECO:0000313" key="3">
    <source>
        <dbReference type="EMBL" id="SFI96554.1"/>
    </source>
</evidence>
<dbReference type="OrthoDB" id="9816314at2"/>
<reference evidence="3 4" key="1">
    <citation type="submission" date="2016-10" db="EMBL/GenBank/DDBJ databases">
        <authorList>
            <person name="de Groot N.N."/>
        </authorList>
    </citation>
    <scope>NUCLEOTIDE SEQUENCE [LARGE SCALE GENOMIC DNA]</scope>
    <source>
        <strain evidence="3 4">CGMCC 1.8891</strain>
    </source>
</reference>
<evidence type="ECO:0000259" key="2">
    <source>
        <dbReference type="Pfam" id="PF14378"/>
    </source>
</evidence>
<keyword evidence="1" id="KW-1133">Transmembrane helix</keyword>
<keyword evidence="1" id="KW-0812">Transmembrane</keyword>
<evidence type="ECO:0000256" key="1">
    <source>
        <dbReference type="SAM" id="Phobius"/>
    </source>
</evidence>
<feature type="transmembrane region" description="Helical" evidence="1">
    <location>
        <begin position="173"/>
        <end position="191"/>
    </location>
</feature>
<dbReference type="GO" id="GO:0016020">
    <property type="term" value="C:membrane"/>
    <property type="evidence" value="ECO:0007669"/>
    <property type="project" value="UniProtKB-SubCell"/>
</dbReference>
<dbReference type="Proteomes" id="UP000183299">
    <property type="component" value="Unassembled WGS sequence"/>
</dbReference>
<feature type="transmembrane region" description="Helical" evidence="1">
    <location>
        <begin position="327"/>
        <end position="345"/>
    </location>
</feature>
<organism evidence="3 4">
    <name type="scientific">Celeribacter halophilus</name>
    <dbReference type="NCBI Taxonomy" id="576117"/>
    <lineage>
        <taxon>Bacteria</taxon>
        <taxon>Pseudomonadati</taxon>
        <taxon>Pseudomonadota</taxon>
        <taxon>Alphaproteobacteria</taxon>
        <taxon>Rhodobacterales</taxon>
        <taxon>Roseobacteraceae</taxon>
        <taxon>Celeribacter</taxon>
    </lineage>
</organism>
<feature type="transmembrane region" description="Helical" evidence="1">
    <location>
        <begin position="273"/>
        <end position="293"/>
    </location>
</feature>
<dbReference type="InterPro" id="IPR026841">
    <property type="entry name" value="Aur1/Ipt1"/>
</dbReference>
<feature type="transmembrane region" description="Helical" evidence="1">
    <location>
        <begin position="107"/>
        <end position="125"/>
    </location>
</feature>
<evidence type="ECO:0000313" key="4">
    <source>
        <dbReference type="Proteomes" id="UP000183299"/>
    </source>
</evidence>
<feature type="domain" description="Inositolphosphotransferase Aur1/Ipt1" evidence="2">
    <location>
        <begin position="141"/>
        <end position="338"/>
    </location>
</feature>
<name>A0A1I3MHD2_9RHOB</name>
<protein>
    <submittedName>
        <fullName evidence="3">PAP2 superfamily protein</fullName>
    </submittedName>
</protein>
<dbReference type="Pfam" id="PF14378">
    <property type="entry name" value="PAP2_3"/>
    <property type="match status" value="1"/>
</dbReference>
<dbReference type="STRING" id="576117.SAMN04488138_10114"/>
<feature type="transmembrane region" description="Helical" evidence="1">
    <location>
        <begin position="24"/>
        <end position="43"/>
    </location>
</feature>
<accession>A0A1I3MHD2</accession>
<feature type="transmembrane region" description="Helical" evidence="1">
    <location>
        <begin position="203"/>
        <end position="229"/>
    </location>
</feature>
<feature type="transmembrane region" description="Helical" evidence="1">
    <location>
        <begin position="300"/>
        <end position="321"/>
    </location>
</feature>
<keyword evidence="4" id="KW-1185">Reference proteome</keyword>
<feature type="transmembrane region" description="Helical" evidence="1">
    <location>
        <begin position="55"/>
        <end position="82"/>
    </location>
</feature>
<gene>
    <name evidence="3" type="ORF">SAMN04488138_10114</name>
</gene>
<keyword evidence="1" id="KW-0472">Membrane</keyword>
<dbReference type="AlphaFoldDB" id="A0A1I3MHD2"/>